<reference evidence="1 2" key="1">
    <citation type="submission" date="2015-05" db="EMBL/GenBank/DDBJ databases">
        <title>Whole genome sequence and identification of bacterial endophytes from Costus igneus.</title>
        <authorList>
            <person name="Lee Y.P."/>
            <person name="Gan H.M."/>
            <person name="Eng W."/>
            <person name="Wheatley M.S."/>
            <person name="Caraballo A."/>
            <person name="Polter S."/>
            <person name="Savka M.A."/>
            <person name="Hudson A.O."/>
        </authorList>
    </citation>
    <scope>NUCLEOTIDE SEQUENCE [LARGE SCALE GENOMIC DNA]</scope>
    <source>
        <strain evidence="1 2">RIT379</strain>
    </source>
</reference>
<comment type="caution">
    <text evidence="1">The sequence shown here is derived from an EMBL/GenBank/DDBJ whole genome shotgun (WGS) entry which is preliminary data.</text>
</comment>
<dbReference type="Proteomes" id="UP000036045">
    <property type="component" value="Unassembled WGS sequence"/>
</dbReference>
<name>A0A0J1HMY9_NIACI</name>
<proteinExistence type="predicted"/>
<dbReference type="EMBL" id="LDPH01000061">
    <property type="protein sequence ID" value="KLV15109.1"/>
    <property type="molecule type" value="Genomic_DNA"/>
</dbReference>
<gene>
    <name evidence="1" type="ORF">ABW02_25780</name>
</gene>
<dbReference type="AlphaFoldDB" id="A0A0J1HMY9"/>
<evidence type="ECO:0000313" key="2">
    <source>
        <dbReference type="Proteomes" id="UP000036045"/>
    </source>
</evidence>
<keyword evidence="2" id="KW-1185">Reference proteome</keyword>
<sequence length="64" mass="8219">MIMKNKISRLIEAFLPFIRDWLHKRERFKELLFYFFVNHRLYATFYMYKRDVPQKRNIPFKLLF</sequence>
<organism evidence="1 2">
    <name type="scientific">Niallia circulans</name>
    <name type="common">Bacillus circulans</name>
    <dbReference type="NCBI Taxonomy" id="1397"/>
    <lineage>
        <taxon>Bacteria</taxon>
        <taxon>Bacillati</taxon>
        <taxon>Bacillota</taxon>
        <taxon>Bacilli</taxon>
        <taxon>Bacillales</taxon>
        <taxon>Bacillaceae</taxon>
        <taxon>Niallia</taxon>
    </lineage>
</organism>
<accession>A0A0J1HMY9</accession>
<protein>
    <submittedName>
        <fullName evidence="1">Uncharacterized protein</fullName>
    </submittedName>
</protein>
<evidence type="ECO:0000313" key="1">
    <source>
        <dbReference type="EMBL" id="KLV15109.1"/>
    </source>
</evidence>